<organism evidence="6 7">
    <name type="scientific">Paraburkholderia tropica</name>
    <dbReference type="NCBI Taxonomy" id="92647"/>
    <lineage>
        <taxon>Bacteria</taxon>
        <taxon>Pseudomonadati</taxon>
        <taxon>Pseudomonadota</taxon>
        <taxon>Betaproteobacteria</taxon>
        <taxon>Burkholderiales</taxon>
        <taxon>Burkholderiaceae</taxon>
        <taxon>Paraburkholderia</taxon>
    </lineage>
</organism>
<evidence type="ECO:0000313" key="5">
    <source>
        <dbReference type="EMBL" id="PXX15396.1"/>
    </source>
</evidence>
<dbReference type="OrthoDB" id="9802649at2"/>
<evidence type="ECO:0000259" key="4">
    <source>
        <dbReference type="Pfam" id="PF00535"/>
    </source>
</evidence>
<dbReference type="Pfam" id="PF00535">
    <property type="entry name" value="Glycos_transf_2"/>
    <property type="match status" value="1"/>
</dbReference>
<sequence>MSEISVIIPCFNGAATLARALDSCLAQPEATRILVVDDASTDASASIVRVYALRDARVRLLQMPGNAGPARARNWAALNTVAPLLAFLDADDEYLPGALAAARAHLDAHPHEAVIRLDVDYAGFPARLTRHPQFAEFAAVLSNTVPSSLVIRRNVLLALGGFPTDELFRRYGGEDGALSWALREIFGQRRLIDAKRVRMHWHTGIHAERFLNIQLGYTEADPVANDATLRASRAWLDNARASVQQLRALQIAPDALNTPTR</sequence>
<comment type="caution">
    <text evidence="6">The sequence shown here is derived from an EMBL/GenBank/DDBJ whole genome shotgun (WGS) entry which is preliminary data.</text>
</comment>
<evidence type="ECO:0000313" key="8">
    <source>
        <dbReference type="Proteomes" id="UP000247515"/>
    </source>
</evidence>
<dbReference type="AlphaFoldDB" id="A0A1A5WZW9"/>
<dbReference type="EMBL" id="QJJV01000010">
    <property type="protein sequence ID" value="PXX15396.1"/>
    <property type="molecule type" value="Genomic_DNA"/>
</dbReference>
<dbReference type="InterPro" id="IPR001173">
    <property type="entry name" value="Glyco_trans_2-like"/>
</dbReference>
<dbReference type="EMBL" id="FNZM01000005">
    <property type="protein sequence ID" value="SEJ46631.1"/>
    <property type="molecule type" value="Genomic_DNA"/>
</dbReference>
<dbReference type="InterPro" id="IPR029044">
    <property type="entry name" value="Nucleotide-diphossugar_trans"/>
</dbReference>
<dbReference type="Proteomes" id="UP000247515">
    <property type="component" value="Unassembled WGS sequence"/>
</dbReference>
<dbReference type="Gene3D" id="3.90.550.10">
    <property type="entry name" value="Spore Coat Polysaccharide Biosynthesis Protein SpsA, Chain A"/>
    <property type="match status" value="1"/>
</dbReference>
<evidence type="ECO:0000256" key="1">
    <source>
        <dbReference type="ARBA" id="ARBA00006739"/>
    </source>
</evidence>
<dbReference type="GO" id="GO:0016757">
    <property type="term" value="F:glycosyltransferase activity"/>
    <property type="evidence" value="ECO:0007669"/>
    <property type="project" value="UniProtKB-KW"/>
</dbReference>
<accession>A0A1A5WZW9</accession>
<keyword evidence="8" id="KW-1185">Reference proteome</keyword>
<dbReference type="CDD" id="cd00761">
    <property type="entry name" value="Glyco_tranf_GTA_type"/>
    <property type="match status" value="1"/>
</dbReference>
<dbReference type="PANTHER" id="PTHR43685:SF5">
    <property type="entry name" value="GLYCOSYLTRANSFERASE EPSE-RELATED"/>
    <property type="match status" value="1"/>
</dbReference>
<evidence type="ECO:0000313" key="6">
    <source>
        <dbReference type="EMBL" id="SEJ46631.1"/>
    </source>
</evidence>
<name>A0A1A5WZW9_9BURK</name>
<reference evidence="6 7" key="1">
    <citation type="submission" date="2016-10" db="EMBL/GenBank/DDBJ databases">
        <authorList>
            <person name="Varghese N."/>
            <person name="Submissions S."/>
        </authorList>
    </citation>
    <scope>NUCLEOTIDE SEQUENCE [LARGE SCALE GENOMIC DNA]</scope>
    <source>
        <strain evidence="6 7">LMG 22274</strain>
    </source>
</reference>
<feature type="domain" description="Glycosyltransferase 2-like" evidence="4">
    <location>
        <begin position="5"/>
        <end position="115"/>
    </location>
</feature>
<evidence type="ECO:0000256" key="3">
    <source>
        <dbReference type="ARBA" id="ARBA00022679"/>
    </source>
</evidence>
<dbReference type="PANTHER" id="PTHR43685">
    <property type="entry name" value="GLYCOSYLTRANSFERASE"/>
    <property type="match status" value="1"/>
</dbReference>
<reference evidence="5 8" key="2">
    <citation type="submission" date="2018-05" db="EMBL/GenBank/DDBJ databases">
        <title>Genomic Encyclopedia of Type Strains, Phase IV (KMG-V): Genome sequencing to study the core and pangenomes of soil and plant-associated prokaryotes.</title>
        <authorList>
            <person name="Whitman W."/>
        </authorList>
    </citation>
    <scope>NUCLEOTIDE SEQUENCE [LARGE SCALE GENOMIC DNA]</scope>
    <source>
        <strain evidence="5 8">SIr-6563</strain>
    </source>
</reference>
<gene>
    <name evidence="5" type="ORF">C7400_110188</name>
    <name evidence="6" type="ORF">SAMN05216550_10562</name>
</gene>
<evidence type="ECO:0000256" key="2">
    <source>
        <dbReference type="ARBA" id="ARBA00022676"/>
    </source>
</evidence>
<protein>
    <submittedName>
        <fullName evidence="5">Glycosyltransferase involved in cell wall biosynthesis</fullName>
    </submittedName>
    <submittedName>
        <fullName evidence="6">Glycosyltransferase involved in cell wall bisynthesis</fullName>
    </submittedName>
</protein>
<comment type="similarity">
    <text evidence="1">Belongs to the glycosyltransferase 2 family.</text>
</comment>
<dbReference type="RefSeq" id="WP_065065668.1">
    <property type="nucleotide sequence ID" value="NZ_CADFGN010000002.1"/>
</dbReference>
<dbReference type="SUPFAM" id="SSF53448">
    <property type="entry name" value="Nucleotide-diphospho-sugar transferases"/>
    <property type="match status" value="1"/>
</dbReference>
<proteinExistence type="inferred from homology"/>
<keyword evidence="3" id="KW-0808">Transferase</keyword>
<evidence type="ECO:0000313" key="7">
    <source>
        <dbReference type="Proteomes" id="UP000183529"/>
    </source>
</evidence>
<dbReference type="Proteomes" id="UP000183529">
    <property type="component" value="Unassembled WGS sequence"/>
</dbReference>
<keyword evidence="2" id="KW-0328">Glycosyltransferase</keyword>
<dbReference type="InterPro" id="IPR050834">
    <property type="entry name" value="Glycosyltransf_2"/>
</dbReference>